<evidence type="ECO:0000313" key="3">
    <source>
        <dbReference type="Proteomes" id="UP001377567"/>
    </source>
</evidence>
<gene>
    <name evidence="2" type="ORF">DAKH74_044860</name>
</gene>
<feature type="compositionally biased region" description="Basic and acidic residues" evidence="1">
    <location>
        <begin position="39"/>
        <end position="48"/>
    </location>
</feature>
<comment type="caution">
    <text evidence="2">The sequence shown here is derived from an EMBL/GenBank/DDBJ whole genome shotgun (WGS) entry which is preliminary data.</text>
</comment>
<accession>A0AAV5S2G8</accession>
<organism evidence="2 3">
    <name type="scientific">Maudiozyma humilis</name>
    <name type="common">Sour dough yeast</name>
    <name type="synonym">Kazachstania humilis</name>
    <dbReference type="NCBI Taxonomy" id="51915"/>
    <lineage>
        <taxon>Eukaryota</taxon>
        <taxon>Fungi</taxon>
        <taxon>Dikarya</taxon>
        <taxon>Ascomycota</taxon>
        <taxon>Saccharomycotina</taxon>
        <taxon>Saccharomycetes</taxon>
        <taxon>Saccharomycetales</taxon>
        <taxon>Saccharomycetaceae</taxon>
        <taxon>Maudiozyma</taxon>
    </lineage>
</organism>
<reference evidence="2 3" key="1">
    <citation type="journal article" date="2023" name="Elife">
        <title>Identification of key yeast species and microbe-microbe interactions impacting larval growth of Drosophila in the wild.</title>
        <authorList>
            <person name="Mure A."/>
            <person name="Sugiura Y."/>
            <person name="Maeda R."/>
            <person name="Honda K."/>
            <person name="Sakurai N."/>
            <person name="Takahashi Y."/>
            <person name="Watada M."/>
            <person name="Katoh T."/>
            <person name="Gotoh A."/>
            <person name="Gotoh Y."/>
            <person name="Taniguchi I."/>
            <person name="Nakamura K."/>
            <person name="Hayashi T."/>
            <person name="Katayama T."/>
            <person name="Uemura T."/>
            <person name="Hattori Y."/>
        </authorList>
    </citation>
    <scope>NUCLEOTIDE SEQUENCE [LARGE SCALE GENOMIC DNA]</scope>
    <source>
        <strain evidence="2 3">KH-74</strain>
    </source>
</reference>
<protein>
    <submittedName>
        <fullName evidence="2">Rri2 protein</fullName>
    </submittedName>
</protein>
<evidence type="ECO:0000313" key="2">
    <source>
        <dbReference type="EMBL" id="GMM57870.1"/>
    </source>
</evidence>
<feature type="compositionally biased region" description="Acidic residues" evidence="1">
    <location>
        <begin position="1"/>
        <end position="10"/>
    </location>
</feature>
<dbReference type="EMBL" id="BTGD01000016">
    <property type="protein sequence ID" value="GMM57870.1"/>
    <property type="molecule type" value="Genomic_DNA"/>
</dbReference>
<proteinExistence type="predicted"/>
<dbReference type="AlphaFoldDB" id="A0AAV5S2G8"/>
<feature type="region of interest" description="Disordered" evidence="1">
    <location>
        <begin position="1"/>
        <end position="48"/>
    </location>
</feature>
<feature type="compositionally biased region" description="Acidic residues" evidence="1">
    <location>
        <begin position="26"/>
        <end position="36"/>
    </location>
</feature>
<evidence type="ECO:0000256" key="1">
    <source>
        <dbReference type="SAM" id="MobiDB-lite"/>
    </source>
</evidence>
<sequence length="624" mass="69554">MASEGEDNYDEYMLSADEAMGSASDLEFESDGEEPGEGPGHEKIGAGERFEDVRDAVEAYMSERRFSEAREALIRAYNVVQTQNKADLALLLVQIWGDKVQYTPIGSLGGADMLEQDLNMALQGLVVGESLPETNQHALLGAVGSLVLGSAALSLYRLLFALMDAPGIDKASMLHGLCFYKTVIAGLEWLGALGPDTPPWVADLCRLLRYKSLYIESLEAVLAGQTLPVRMITDLQLLIDSSHGDMRVQALFLQLQMFLYNFLQQGASQHDRYRQHFETSIGALRECVAASLALQQDPQLTLVLHMASGVHFLPRNEYDRDDEDFEQYGEVLPGQLTSFLDRISACRSEFLAALEKLDEIGYSASASGGDDIQLFHRLILCVFVMTSMVVQRHAQRLDVSAFNYEPVRVWRHHPFMQGLERMHARFIALDLVQLYKELQELGPLAHILRYMSARTMRLAQTFKLWTQIAPNYSCVALEDLRRQLSYSETAAPVSRDDVLTILMRSILKGKAVVYFKIDFVADLVHFGDELKVPVAVYPREHHFHRGSADKSGGAPPPNLEFANDADVFSIETRRLPAADSPGFFAQLRQNRAAASTAGPSQSARAHERYLQLVGMATASIDRLK</sequence>
<keyword evidence="3" id="KW-1185">Reference proteome</keyword>
<dbReference type="Proteomes" id="UP001377567">
    <property type="component" value="Unassembled WGS sequence"/>
</dbReference>
<name>A0AAV5S2G8_MAUHU</name>